<organism evidence="2 3">
    <name type="scientific">Pedobacter cryoconitis</name>
    <dbReference type="NCBI Taxonomy" id="188932"/>
    <lineage>
        <taxon>Bacteria</taxon>
        <taxon>Pseudomonadati</taxon>
        <taxon>Bacteroidota</taxon>
        <taxon>Sphingobacteriia</taxon>
        <taxon>Sphingobacteriales</taxon>
        <taxon>Sphingobacteriaceae</taxon>
        <taxon>Pedobacter</taxon>
    </lineage>
</organism>
<dbReference type="RefSeq" id="WP_183885370.1">
    <property type="nucleotide sequence ID" value="NZ_JACHCE010000013.1"/>
</dbReference>
<dbReference type="PANTHER" id="PTHR30005">
    <property type="entry name" value="EXOPOLYPHOSPHATASE"/>
    <property type="match status" value="1"/>
</dbReference>
<dbReference type="Pfam" id="PF02541">
    <property type="entry name" value="Ppx-GppA"/>
    <property type="match status" value="1"/>
</dbReference>
<dbReference type="GO" id="GO:0004309">
    <property type="term" value="F:exopolyphosphatase activity"/>
    <property type="evidence" value="ECO:0007669"/>
    <property type="project" value="UniProtKB-EC"/>
</dbReference>
<dbReference type="EC" id="3.6.1.40" evidence="2"/>
<dbReference type="InterPro" id="IPR050273">
    <property type="entry name" value="GppA/Ppx_hydrolase"/>
</dbReference>
<evidence type="ECO:0000259" key="1">
    <source>
        <dbReference type="Pfam" id="PF02541"/>
    </source>
</evidence>
<gene>
    <name evidence="2" type="ORF">HDE68_005212</name>
</gene>
<dbReference type="Gene3D" id="3.30.420.150">
    <property type="entry name" value="Exopolyphosphatase. Domain 2"/>
    <property type="match status" value="1"/>
</dbReference>
<reference evidence="2 3" key="1">
    <citation type="submission" date="2020-08" db="EMBL/GenBank/DDBJ databases">
        <title>Genomic Encyclopedia of Type Strains, Phase IV (KMG-V): Genome sequencing to study the core and pangenomes of soil and plant-associated prokaryotes.</title>
        <authorList>
            <person name="Whitman W."/>
        </authorList>
    </citation>
    <scope>NUCLEOTIDE SEQUENCE [LARGE SCALE GENOMIC DNA]</scope>
    <source>
        <strain evidence="2 3">S3M1</strain>
    </source>
</reference>
<feature type="domain" description="Ppx/GppA phosphatase N-terminal" evidence="1">
    <location>
        <begin position="17"/>
        <end position="299"/>
    </location>
</feature>
<proteinExistence type="predicted"/>
<name>A0A7W8ZSB4_9SPHI</name>
<dbReference type="GO" id="GO:0008894">
    <property type="term" value="F:guanosine-5'-triphosphate,3'-diphosphate diphosphatase activity"/>
    <property type="evidence" value="ECO:0007669"/>
    <property type="project" value="UniProtKB-EC"/>
</dbReference>
<dbReference type="Proteomes" id="UP000537204">
    <property type="component" value="Unassembled WGS sequence"/>
</dbReference>
<evidence type="ECO:0000313" key="2">
    <source>
        <dbReference type="EMBL" id="MBB5639269.1"/>
    </source>
</evidence>
<dbReference type="InterPro" id="IPR043129">
    <property type="entry name" value="ATPase_NBD"/>
</dbReference>
<dbReference type="EC" id="3.6.1.11" evidence="2"/>
<protein>
    <submittedName>
        <fullName evidence="2">Exopolyphosphatase/guanosine-5'-triphosphate, 3'-diphosphate pyrophosphatase</fullName>
        <ecNumber evidence="2">3.6.1.11</ecNumber>
        <ecNumber evidence="2">3.6.1.40</ecNumber>
    </submittedName>
</protein>
<dbReference type="Gene3D" id="3.30.420.40">
    <property type="match status" value="1"/>
</dbReference>
<keyword evidence="2" id="KW-0378">Hydrolase</keyword>
<sequence>MRAAVIDLGTNTFHLIIADLSPAGVEVIYKTNLPVQLGQGRINENIITPEAFERGIQALKGFKKEIDTHQVKIVRAIATSAIRSAANGKDFVIAALRIAGIAIEVISGHDEAAFIFNGVKATGVIQQQSLIMDIGGGSTEFIICNPDGPLWKKSYNIGAARLLQAYFHTDPISSADQSAIRNHLDEELADLKTACQKYLPQVLIGSAGAFETFAAMLLKDADLKTLSSASLDIAGYHDLSEQLIASTHAERAAMPNLISLRVDMIVVAALLTNYVISETGLKAISLSTYDLKMGVLYQVWEDQKFDSSK</sequence>
<dbReference type="SUPFAM" id="SSF53067">
    <property type="entry name" value="Actin-like ATPase domain"/>
    <property type="match status" value="2"/>
</dbReference>
<dbReference type="PANTHER" id="PTHR30005:SF0">
    <property type="entry name" value="RETROGRADE REGULATION PROTEIN 2"/>
    <property type="match status" value="1"/>
</dbReference>
<dbReference type="AlphaFoldDB" id="A0A7W8ZSB4"/>
<evidence type="ECO:0000313" key="3">
    <source>
        <dbReference type="Proteomes" id="UP000537204"/>
    </source>
</evidence>
<accession>A0A7W8ZSB4</accession>
<dbReference type="EMBL" id="JACHCE010000013">
    <property type="protein sequence ID" value="MBB5639269.1"/>
    <property type="molecule type" value="Genomic_DNA"/>
</dbReference>
<comment type="caution">
    <text evidence="2">The sequence shown here is derived from an EMBL/GenBank/DDBJ whole genome shotgun (WGS) entry which is preliminary data.</text>
</comment>
<dbReference type="InterPro" id="IPR003695">
    <property type="entry name" value="Ppx_GppA_N"/>
</dbReference>
<dbReference type="CDD" id="cd24055">
    <property type="entry name" value="ASKHA_NBD_ChPPX-like"/>
    <property type="match status" value="1"/>
</dbReference>